<proteinExistence type="predicted"/>
<dbReference type="EMBL" id="CP028918">
    <property type="protein sequence ID" value="AWB50111.1"/>
    <property type="molecule type" value="Genomic_DNA"/>
</dbReference>
<reference evidence="1 2" key="1">
    <citation type="submission" date="2018-04" db="EMBL/GenBank/DDBJ databases">
        <title>Genome sequencing of Gemmobacter.</title>
        <authorList>
            <person name="Yi H."/>
            <person name="Baek M.-G."/>
        </authorList>
    </citation>
    <scope>NUCLEOTIDE SEQUENCE [LARGE SCALE GENOMIC DNA]</scope>
    <source>
        <strain evidence="1 2">HYN0069</strain>
    </source>
</reference>
<evidence type="ECO:0000313" key="2">
    <source>
        <dbReference type="Proteomes" id="UP000244496"/>
    </source>
</evidence>
<name>A0A2S0UQM3_9RHOB</name>
<dbReference type="RefSeq" id="WP_108436923.1">
    <property type="nucleotide sequence ID" value="NZ_CP028918.1"/>
</dbReference>
<organism evidence="1 2">
    <name type="scientific">Paragemmobacter aquarius</name>
    <dbReference type="NCBI Taxonomy" id="2169400"/>
    <lineage>
        <taxon>Bacteria</taxon>
        <taxon>Pseudomonadati</taxon>
        <taxon>Pseudomonadota</taxon>
        <taxon>Alphaproteobacteria</taxon>
        <taxon>Rhodobacterales</taxon>
        <taxon>Paracoccaceae</taxon>
        <taxon>Paragemmobacter</taxon>
    </lineage>
</organism>
<sequence length="106" mass="11589">MTKDPRIDRLVVLSGLVRDHRLSQLAAATAARDATVAMRDGLVATQSDDPAALQAQAVYGVWVERQREVLALQIDRQQAEVSAHTETARVAFARAVVLAKLRDQLS</sequence>
<evidence type="ECO:0000313" key="1">
    <source>
        <dbReference type="EMBL" id="AWB50111.1"/>
    </source>
</evidence>
<protein>
    <submittedName>
        <fullName evidence="1">Uncharacterized protein</fullName>
    </submittedName>
</protein>
<dbReference type="Proteomes" id="UP000244496">
    <property type="component" value="Chromosome"/>
</dbReference>
<accession>A0A2S0UQM3</accession>
<keyword evidence="2" id="KW-1185">Reference proteome</keyword>
<gene>
    <name evidence="1" type="ORF">HYN69_17790</name>
</gene>
<dbReference type="AlphaFoldDB" id="A0A2S0UQM3"/>
<dbReference type="KEGG" id="geh:HYN69_17790"/>